<evidence type="ECO:0000256" key="4">
    <source>
        <dbReference type="ARBA" id="ARBA00022723"/>
    </source>
</evidence>
<dbReference type="Proteomes" id="UP001189792">
    <property type="component" value="Unassembled WGS sequence"/>
</dbReference>
<dbReference type="RefSeq" id="WP_206275668.1">
    <property type="nucleotide sequence ID" value="NZ_CAUDKO010000003.1"/>
</dbReference>
<name>A0AAD2F4E9_9RALS</name>
<comment type="subcellular location">
    <subcellularLocation>
        <location evidence="1">Fimbrium</location>
    </subcellularLocation>
</comment>
<keyword evidence="4" id="KW-0479">Metal-binding</keyword>
<dbReference type="Proteomes" id="UP001190491">
    <property type="component" value="Unassembled WGS sequence"/>
</dbReference>
<evidence type="ECO:0000313" key="11">
    <source>
        <dbReference type="Proteomes" id="UP001189792"/>
    </source>
</evidence>
<feature type="chain" id="PRO_5041921744" description="PilY1 beta-propeller domain-containing protein" evidence="7">
    <location>
        <begin position="21"/>
        <end position="602"/>
    </location>
</feature>
<keyword evidence="11" id="KW-1185">Reference proteome</keyword>
<feature type="signal peptide" evidence="7">
    <location>
        <begin position="1"/>
        <end position="20"/>
    </location>
</feature>
<accession>A0AAD2F4E9</accession>
<dbReference type="SUPFAM" id="SSF50998">
    <property type="entry name" value="Quinoprotein alcohol dehydrogenase-like"/>
    <property type="match status" value="1"/>
</dbReference>
<evidence type="ECO:0000256" key="3">
    <source>
        <dbReference type="ARBA" id="ARBA00022558"/>
    </source>
</evidence>
<evidence type="ECO:0000256" key="2">
    <source>
        <dbReference type="ARBA" id="ARBA00008387"/>
    </source>
</evidence>
<dbReference type="Pfam" id="PF05567">
    <property type="entry name" value="T4P_PilY1"/>
    <property type="match status" value="1"/>
</dbReference>
<dbReference type="EMBL" id="CAUDKO010000003">
    <property type="protein sequence ID" value="CAJ0865622.1"/>
    <property type="molecule type" value="Genomic_DNA"/>
</dbReference>
<keyword evidence="3" id="KW-1029">Fimbrium biogenesis</keyword>
<gene>
    <name evidence="10" type="ORF">R77564_01904</name>
    <name evidence="9" type="ORF">R77567_01948</name>
</gene>
<proteinExistence type="inferred from homology"/>
<evidence type="ECO:0000256" key="7">
    <source>
        <dbReference type="SAM" id="SignalP"/>
    </source>
</evidence>
<protein>
    <recommendedName>
        <fullName evidence="8">PilY1 beta-propeller domain-containing protein</fullName>
    </recommendedName>
</protein>
<dbReference type="InterPro" id="IPR008707">
    <property type="entry name" value="B-propeller_PilY1"/>
</dbReference>
<reference evidence="9 11" key="1">
    <citation type="submission" date="2023-07" db="EMBL/GenBank/DDBJ databases">
        <authorList>
            <person name="Peeters C."/>
        </authorList>
    </citation>
    <scope>NUCLEOTIDE SEQUENCE</scope>
    <source>
        <strain evidence="10 11">LMG 32965</strain>
        <strain evidence="9">R-77567</strain>
    </source>
</reference>
<evidence type="ECO:0000313" key="10">
    <source>
        <dbReference type="EMBL" id="CAJ0873028.1"/>
    </source>
</evidence>
<comment type="caution">
    <text evidence="9">The sequence shown here is derived from an EMBL/GenBank/DDBJ whole genome shotgun (WGS) entry which is preliminary data.</text>
</comment>
<evidence type="ECO:0000313" key="12">
    <source>
        <dbReference type="Proteomes" id="UP001190491"/>
    </source>
</evidence>
<dbReference type="GO" id="GO:0046872">
    <property type="term" value="F:metal ion binding"/>
    <property type="evidence" value="ECO:0007669"/>
    <property type="project" value="UniProtKB-KW"/>
</dbReference>
<dbReference type="GO" id="GO:0009289">
    <property type="term" value="C:pilus"/>
    <property type="evidence" value="ECO:0007669"/>
    <property type="project" value="UniProtKB-SubCell"/>
</dbReference>
<sequence>MKACQICIGIAIALVSSTLAATGSNPAGHLPTHIVVAPGADPWSGKLRGMQFLPALGTLDAPAPPDLWEASRQLHGVSPDARQLWTFHRSRSGVRTPVRLRWAALSPDQQTEIATGDELGTRHVDYLRGVRQHEHDDPTLRPRKSVLGAMPGARVQLLGPPGFALDASHEPFRQQQARRPWMVYIGANDGMLHGFDALSGMERFAVIPDAALPAAVRNISLGQPVPAPICSRPVAADALVGMQWRSLLACPNGEMGSGMFLVDVTDPTSSTPPPMLAYDASNDPSVGHMAGPIPIVPVNNGGDGHRRWFAISGNGEGSERAESRLLLVELDQPGTALSIQVPPVASRGGLGAPAVALGPHGTATFAYVADAHGQLWRFDLRGAPPWSHALGSNDTERRTPFFTATSRGGSVQRILSPILLASTAGGPLLVFTAVGADGHATLYGVADTNMSRRNLWRDSLEGLSTSEVLDGVVIKPGSNSVAGWRIDLPTGQRPDDLTAAGLNSLLLTTRDAADRERTYLLDAKTGLPVTKDGRTGRVVLGAPLITIQSAPPAETPRGGATQATHTVLWQLDGERVQQLESRTYTRQLGRLSWREVTEAGAR</sequence>
<evidence type="ECO:0000256" key="1">
    <source>
        <dbReference type="ARBA" id="ARBA00004561"/>
    </source>
</evidence>
<evidence type="ECO:0000313" key="9">
    <source>
        <dbReference type="EMBL" id="CAJ0865622.1"/>
    </source>
</evidence>
<evidence type="ECO:0000256" key="5">
    <source>
        <dbReference type="ARBA" id="ARBA00022837"/>
    </source>
</evidence>
<dbReference type="InterPro" id="IPR011047">
    <property type="entry name" value="Quinoprotein_ADH-like_sf"/>
</dbReference>
<dbReference type="EMBL" id="CAUDLI010000003">
    <property type="protein sequence ID" value="CAJ0873028.1"/>
    <property type="molecule type" value="Genomic_DNA"/>
</dbReference>
<comment type="similarity">
    <text evidence="2">Belongs to the PilY1 family.</text>
</comment>
<keyword evidence="6" id="KW-0281">Fimbrium</keyword>
<keyword evidence="5" id="KW-0106">Calcium</keyword>
<evidence type="ECO:0000256" key="6">
    <source>
        <dbReference type="ARBA" id="ARBA00023263"/>
    </source>
</evidence>
<evidence type="ECO:0000259" key="8">
    <source>
        <dbReference type="Pfam" id="PF05567"/>
    </source>
</evidence>
<feature type="domain" description="PilY1 beta-propeller" evidence="8">
    <location>
        <begin position="172"/>
        <end position="380"/>
    </location>
</feature>
<organism evidence="9 12">
    <name type="scientific">Ralstonia flatus</name>
    <dbReference type="NCBI Taxonomy" id="3058601"/>
    <lineage>
        <taxon>Bacteria</taxon>
        <taxon>Pseudomonadati</taxon>
        <taxon>Pseudomonadota</taxon>
        <taxon>Betaproteobacteria</taxon>
        <taxon>Burkholderiales</taxon>
        <taxon>Burkholderiaceae</taxon>
        <taxon>Ralstonia</taxon>
    </lineage>
</organism>
<dbReference type="AlphaFoldDB" id="A0AAD2F4E9"/>
<keyword evidence="7" id="KW-0732">Signal</keyword>